<evidence type="ECO:0008006" key="4">
    <source>
        <dbReference type="Google" id="ProtNLM"/>
    </source>
</evidence>
<dbReference type="OrthoDB" id="6457475at2"/>
<reference evidence="2 3" key="1">
    <citation type="submission" date="2017-02" db="EMBL/GenBank/DDBJ databases">
        <title>Whole genome shotgun sequence of Pantoea agglomerans strain AS1 isolated from a cycad, Zamia floridana in Central Florida, USA.</title>
        <authorList>
            <person name="Lata P."/>
            <person name="Govindarajan S."/>
            <person name="Qi F."/>
            <person name="Li J.-L."/>
            <person name="Maurya S.K."/>
            <person name="Sahoo M.K."/>
        </authorList>
    </citation>
    <scope>NUCLEOTIDE SEQUENCE [LARGE SCALE GENOMIC DNA]</scope>
    <source>
        <strain evidence="2 3">AS1</strain>
    </source>
</reference>
<dbReference type="Proteomes" id="UP000192769">
    <property type="component" value="Unassembled WGS sequence"/>
</dbReference>
<comment type="caution">
    <text evidence="2">The sequence shown here is derived from an EMBL/GenBank/DDBJ whole genome shotgun (WGS) entry which is preliminary data.</text>
</comment>
<keyword evidence="1" id="KW-0732">Signal</keyword>
<name>A0A1V9D824_9GAMM</name>
<dbReference type="RefSeq" id="WP_081142518.1">
    <property type="nucleotide sequence ID" value="NZ_MWUE01000041.1"/>
</dbReference>
<accession>A0A1V9D824</accession>
<protein>
    <recommendedName>
        <fullName evidence="4">DUF1481 domain-containing protein</fullName>
    </recommendedName>
</protein>
<organism evidence="2 3">
    <name type="scientific">Pantoea latae</name>
    <dbReference type="NCBI Taxonomy" id="1964541"/>
    <lineage>
        <taxon>Bacteria</taxon>
        <taxon>Pseudomonadati</taxon>
        <taxon>Pseudomonadota</taxon>
        <taxon>Gammaproteobacteria</taxon>
        <taxon>Enterobacterales</taxon>
        <taxon>Erwiniaceae</taxon>
        <taxon>Pantoea</taxon>
    </lineage>
</organism>
<dbReference type="AlphaFoldDB" id="A0A1V9D824"/>
<dbReference type="Pfam" id="PF07356">
    <property type="entry name" value="DUF1481"/>
    <property type="match status" value="1"/>
</dbReference>
<evidence type="ECO:0000313" key="2">
    <source>
        <dbReference type="EMBL" id="OQP30082.1"/>
    </source>
</evidence>
<sequence>MTKLRSHSCFALLFLLLLSGCGSTPDTPPFSASGYLADRGAVRIWRKNSGHLTVHIRTLYTPFNGDASETTDYVWQEEKLVSVARHVSGKQPDDVTLRFDQDGSLSFMQRQLANRREAVDTDTVELYKFDAQRMLAQSNALLSGRVMLKQGLWRGAKQIESCDGARVSPAFDDYAFQTLAQQQRRSSEPLLVSWLEAPEGTQLLRAAPGERCDSQPKEEDM</sequence>
<feature type="signal peptide" evidence="1">
    <location>
        <begin position="1"/>
        <end position="24"/>
    </location>
</feature>
<dbReference type="InterPro" id="IPR010858">
    <property type="entry name" value="DUF1481"/>
</dbReference>
<evidence type="ECO:0000256" key="1">
    <source>
        <dbReference type="SAM" id="SignalP"/>
    </source>
</evidence>
<dbReference type="EMBL" id="MWUE01000041">
    <property type="protein sequence ID" value="OQP30082.1"/>
    <property type="molecule type" value="Genomic_DNA"/>
</dbReference>
<proteinExistence type="predicted"/>
<gene>
    <name evidence="2" type="ORF">B2J69_22415</name>
</gene>
<evidence type="ECO:0000313" key="3">
    <source>
        <dbReference type="Proteomes" id="UP000192769"/>
    </source>
</evidence>
<feature type="chain" id="PRO_5013093917" description="DUF1481 domain-containing protein" evidence="1">
    <location>
        <begin position="25"/>
        <end position="221"/>
    </location>
</feature>
<keyword evidence="3" id="KW-1185">Reference proteome</keyword>
<dbReference type="PROSITE" id="PS51257">
    <property type="entry name" value="PROKAR_LIPOPROTEIN"/>
    <property type="match status" value="1"/>
</dbReference>